<keyword evidence="4" id="KW-1003">Cell membrane</keyword>
<evidence type="ECO:0000256" key="7">
    <source>
        <dbReference type="ARBA" id="ARBA00022989"/>
    </source>
</evidence>
<feature type="transmembrane region" description="Helical" evidence="10">
    <location>
        <begin position="40"/>
        <end position="57"/>
    </location>
</feature>
<dbReference type="InterPro" id="IPR011047">
    <property type="entry name" value="Quinoprotein_ADH-like_sf"/>
</dbReference>
<keyword evidence="13" id="KW-1185">Reference proteome</keyword>
<evidence type="ECO:0000256" key="8">
    <source>
        <dbReference type="ARBA" id="ARBA00023002"/>
    </source>
</evidence>
<evidence type="ECO:0000313" key="12">
    <source>
        <dbReference type="EMBL" id="PTN00544.1"/>
    </source>
</evidence>
<sequence length="795" mass="87104">MNTLATKPHFWLRILSSLLIATGIILAIGGGYLVVLGGSWYYLIAGIALVFSGSRIWHGKIDGVWIYLAILAGTFLWNFYEIGFRFWGSVPRLAAPMFIGFLLLLSIGLFPKHEGTPRQRRLGFQGGLALLAGFAIYIGAMVFPHGIVRNEIPVTAGQETEITLTREGQWREYGRTGEGIRYTPLDQITKDNVHKLEVVWTARHGQVPDLEKANADQNTPIFVDGTVYHCAYNNIVTAVDGTTGEIKWQFDPQAKAPIWMRCRSVAFVDPAELDPAGTAPAGTAPENCGPRIVVATVDGRLISVKAKDGTVCRSFGANGVVDLLEGMGAFPEGQYMPTTGATLAGDKIVIGGWVRDNQSTGEAPGVVRAFDAISGDLKWAWDLGNPEIDTLPAEGETYTRGTPNVWAPISYDEDLNMVYLPTGNPTPDYWGGTRSEADEKYGSSVVAVDLTTGKAVWHFQTVHHDLWDYDVPSQPALIDFPKEDGTTVPALVQTTKRGQIFVLDRRTGAPLTRVEELPVPPGDAKGERYSPTQPFSTGMPQIGTDESILDQHHTWGMTPVDHLICRIRTLKTRWDGFMTPPSEETYFQFPAQTGGMNWGSASFDQSRNILIVNDLRWINRTYIIPQESTGGKDLSGGSEGGPMHGTPYQIFVDYNLLPFSQTPCYEPPYGTMTAIDMATRKVKWEIPMGTTREIGPFGLKLSAPFNVGMPTLGGAMTTRSGLTFFAATQDFFLRAIDTETGEIVWKSPLPVGSQSAPISYVDGKGRQIVLVQAAGARRSKMRGDYLIAYALTKEN</sequence>
<evidence type="ECO:0000256" key="4">
    <source>
        <dbReference type="ARBA" id="ARBA00022475"/>
    </source>
</evidence>
<dbReference type="GO" id="GO:0048038">
    <property type="term" value="F:quinone binding"/>
    <property type="evidence" value="ECO:0007669"/>
    <property type="project" value="InterPro"/>
</dbReference>
<dbReference type="Pfam" id="PF01011">
    <property type="entry name" value="PQQ"/>
    <property type="match status" value="1"/>
</dbReference>
<dbReference type="PANTHER" id="PTHR32303">
    <property type="entry name" value="QUINOPROTEIN ALCOHOL DEHYDROGENASE (CYTOCHROME C)"/>
    <property type="match status" value="1"/>
</dbReference>
<accession>A0A2T5BNL2</accession>
<organism evidence="12 13">
    <name type="scientific">Rhodovulum imhoffii</name>
    <dbReference type="NCBI Taxonomy" id="365340"/>
    <lineage>
        <taxon>Bacteria</taxon>
        <taxon>Pseudomonadati</taxon>
        <taxon>Pseudomonadota</taxon>
        <taxon>Alphaproteobacteria</taxon>
        <taxon>Rhodobacterales</taxon>
        <taxon>Paracoccaceae</taxon>
        <taxon>Rhodovulum</taxon>
    </lineage>
</organism>
<dbReference type="InterPro" id="IPR001479">
    <property type="entry name" value="Quinoprotein_DH_CS"/>
</dbReference>
<dbReference type="PROSITE" id="PS00364">
    <property type="entry name" value="BACTERIAL_PQQ_2"/>
    <property type="match status" value="1"/>
</dbReference>
<dbReference type="InterPro" id="IPR002372">
    <property type="entry name" value="PQQ_rpt_dom"/>
</dbReference>
<dbReference type="NCBIfam" id="TIGR03074">
    <property type="entry name" value="PQQ_membr_DH"/>
    <property type="match status" value="1"/>
</dbReference>
<feature type="domain" description="Pyrrolo-quinoline quinone repeat" evidence="11">
    <location>
        <begin position="170"/>
        <end position="769"/>
    </location>
</feature>
<protein>
    <submittedName>
        <fullName evidence="12">Quinate dehydrogenase (Quinone)</fullName>
    </submittedName>
</protein>
<evidence type="ECO:0000256" key="3">
    <source>
        <dbReference type="ARBA" id="ARBA00008156"/>
    </source>
</evidence>
<dbReference type="InterPro" id="IPR018391">
    <property type="entry name" value="PQQ_b-propeller_rpt"/>
</dbReference>
<dbReference type="InterPro" id="IPR017511">
    <property type="entry name" value="PQQ_mDH"/>
</dbReference>
<dbReference type="EMBL" id="QAAA01000032">
    <property type="protein sequence ID" value="PTN00544.1"/>
    <property type="molecule type" value="Genomic_DNA"/>
</dbReference>
<dbReference type="Proteomes" id="UP000243859">
    <property type="component" value="Unassembled WGS sequence"/>
</dbReference>
<name>A0A2T5BNL2_9RHOB</name>
<evidence type="ECO:0000259" key="11">
    <source>
        <dbReference type="Pfam" id="PF01011"/>
    </source>
</evidence>
<keyword evidence="7 10" id="KW-1133">Transmembrane helix</keyword>
<gene>
    <name evidence="12" type="ORF">C8N32_1328</name>
</gene>
<dbReference type="GO" id="GO:0008876">
    <property type="term" value="F:quinoprotein glucose dehydrogenase activity"/>
    <property type="evidence" value="ECO:0007669"/>
    <property type="project" value="TreeGrafter"/>
</dbReference>
<feature type="transmembrane region" description="Helical" evidence="10">
    <location>
        <begin position="93"/>
        <end position="110"/>
    </location>
</feature>
<dbReference type="SMART" id="SM00564">
    <property type="entry name" value="PQQ"/>
    <property type="match status" value="6"/>
</dbReference>
<feature type="transmembrane region" description="Helical" evidence="10">
    <location>
        <begin position="12"/>
        <end position="34"/>
    </location>
</feature>
<evidence type="ECO:0000256" key="9">
    <source>
        <dbReference type="ARBA" id="ARBA00023136"/>
    </source>
</evidence>
<comment type="subcellular location">
    <subcellularLocation>
        <location evidence="2">Cell membrane</location>
        <topology evidence="2">Multi-pass membrane protein</topology>
    </subcellularLocation>
</comment>
<dbReference type="RefSeq" id="WP_107893644.1">
    <property type="nucleotide sequence ID" value="NZ_NHSI01000028.1"/>
</dbReference>
<dbReference type="GO" id="GO:0030288">
    <property type="term" value="C:outer membrane-bounded periplasmic space"/>
    <property type="evidence" value="ECO:0007669"/>
    <property type="project" value="InterPro"/>
</dbReference>
<dbReference type="CDD" id="cd10280">
    <property type="entry name" value="PQQ_mGDH"/>
    <property type="match status" value="1"/>
</dbReference>
<comment type="cofactor">
    <cofactor evidence="1">
        <name>pyrroloquinoline quinone</name>
        <dbReference type="ChEBI" id="CHEBI:58442"/>
    </cofactor>
</comment>
<keyword evidence="8" id="KW-0560">Oxidoreductase</keyword>
<dbReference type="AlphaFoldDB" id="A0A2T5BNL2"/>
<feature type="transmembrane region" description="Helical" evidence="10">
    <location>
        <begin position="64"/>
        <end position="87"/>
    </location>
</feature>
<dbReference type="PANTHER" id="PTHR32303:SF4">
    <property type="entry name" value="QUINOPROTEIN GLUCOSE DEHYDROGENASE"/>
    <property type="match status" value="1"/>
</dbReference>
<comment type="similarity">
    <text evidence="3">Belongs to the bacterial PQQ dehydrogenase family.</text>
</comment>
<keyword evidence="6" id="KW-0634">PQQ</keyword>
<dbReference type="OrthoDB" id="9794322at2"/>
<evidence type="ECO:0000256" key="10">
    <source>
        <dbReference type="SAM" id="Phobius"/>
    </source>
</evidence>
<evidence type="ECO:0000256" key="6">
    <source>
        <dbReference type="ARBA" id="ARBA00022891"/>
    </source>
</evidence>
<feature type="transmembrane region" description="Helical" evidence="10">
    <location>
        <begin position="122"/>
        <end position="143"/>
    </location>
</feature>
<evidence type="ECO:0000256" key="2">
    <source>
        <dbReference type="ARBA" id="ARBA00004651"/>
    </source>
</evidence>
<comment type="caution">
    <text evidence="12">The sequence shown here is derived from an EMBL/GenBank/DDBJ whole genome shotgun (WGS) entry which is preliminary data.</text>
</comment>
<proteinExistence type="inferred from homology"/>
<dbReference type="Gene3D" id="2.140.10.10">
    <property type="entry name" value="Quinoprotein alcohol dehydrogenase-like superfamily"/>
    <property type="match status" value="2"/>
</dbReference>
<keyword evidence="9 10" id="KW-0472">Membrane</keyword>
<reference evidence="12 13" key="1">
    <citation type="submission" date="2018-04" db="EMBL/GenBank/DDBJ databases">
        <title>Genomic Encyclopedia of Archaeal and Bacterial Type Strains, Phase II (KMG-II): from individual species to whole genera.</title>
        <authorList>
            <person name="Goeker M."/>
        </authorList>
    </citation>
    <scope>NUCLEOTIDE SEQUENCE [LARGE SCALE GENOMIC DNA]</scope>
    <source>
        <strain evidence="12 13">DSM 18064</strain>
    </source>
</reference>
<dbReference type="SUPFAM" id="SSF50998">
    <property type="entry name" value="Quinoprotein alcohol dehydrogenase-like"/>
    <property type="match status" value="1"/>
</dbReference>
<dbReference type="GO" id="GO:0005886">
    <property type="term" value="C:plasma membrane"/>
    <property type="evidence" value="ECO:0007669"/>
    <property type="project" value="UniProtKB-SubCell"/>
</dbReference>
<evidence type="ECO:0000313" key="13">
    <source>
        <dbReference type="Proteomes" id="UP000243859"/>
    </source>
</evidence>
<keyword evidence="5 10" id="KW-0812">Transmembrane</keyword>
<evidence type="ECO:0000256" key="5">
    <source>
        <dbReference type="ARBA" id="ARBA00022692"/>
    </source>
</evidence>
<evidence type="ECO:0000256" key="1">
    <source>
        <dbReference type="ARBA" id="ARBA00001931"/>
    </source>
</evidence>